<feature type="domain" description="GPI inositol-deacylase winged helix" evidence="2">
    <location>
        <begin position="540"/>
        <end position="618"/>
    </location>
</feature>
<dbReference type="PANTHER" id="PTHR10039">
    <property type="entry name" value="AMELOGENIN"/>
    <property type="match status" value="1"/>
</dbReference>
<dbReference type="Gene3D" id="3.40.50.300">
    <property type="entry name" value="P-loop containing nucleotide triphosphate hydrolases"/>
    <property type="match status" value="1"/>
</dbReference>
<keyword evidence="1" id="KW-0677">Repeat</keyword>
<feature type="domain" description="Nephrocystin 3-like N-terminal" evidence="4">
    <location>
        <begin position="252"/>
        <end position="396"/>
    </location>
</feature>
<evidence type="ECO:0000313" key="5">
    <source>
        <dbReference type="EMBL" id="KAH7309719.1"/>
    </source>
</evidence>
<protein>
    <recommendedName>
        <fullName evidence="7">C2H2-type domain-containing protein</fullName>
    </recommendedName>
</protein>
<evidence type="ECO:0000259" key="3">
    <source>
        <dbReference type="Pfam" id="PF24809"/>
    </source>
</evidence>
<evidence type="ECO:0000259" key="2">
    <source>
        <dbReference type="Pfam" id="PF22939"/>
    </source>
</evidence>
<dbReference type="EMBL" id="JAGPNK010000013">
    <property type="protein sequence ID" value="KAH7309719.1"/>
    <property type="molecule type" value="Genomic_DNA"/>
</dbReference>
<dbReference type="AlphaFoldDB" id="A0A8K0WM52"/>
<dbReference type="InterPro" id="IPR056884">
    <property type="entry name" value="NPHP3-like_N"/>
</dbReference>
<dbReference type="Pfam" id="PF24809">
    <property type="entry name" value="DUF7708"/>
    <property type="match status" value="1"/>
</dbReference>
<dbReference type="InterPro" id="IPR056125">
    <property type="entry name" value="DUF7708"/>
</dbReference>
<feature type="non-terminal residue" evidence="5">
    <location>
        <position position="1"/>
    </location>
</feature>
<sequence length="863" mass="99028">MATQAPSNPHQERVFQEALDRFKAAGLQDDLLDEFQFTALDDLRSAIEKLQSKQASERKMRNLNRIKLFLEGMEEFGKVIEVFLNASLYLAFVWVTSTYTKAFDVILDLYTDIGEYLPLFTQYETFFKDNQYMGRVLGLIYADILEFHVKAVKYFKQKFWKTLFEATWSTFRTRFGYLTDNFRRHRVLIESQANLIQFDQVMQERSKSHESLEVLREGERRRQRAAVRTWLSAANMNHDQAYFQRIRETCPGSGKWLLKKPLVKAWSDADATSIPALCLTGIPGTLVSLLIDEISKIPNSACIFFYCKNNDPQRNSLLAVIRSLLQQLVWDDNDLVEFVDAKSSISQEPSLVSLNLAKELLETALQRLNKVYIILDGIDECLKPEKKLIITYFLALESKLCKVLRGSSDPYANNGFSLQILLSSQEDNDCGKLLKKLPTVRVSAGDNRSDLDEFCKHRESEVIEKHRRGGFQPGFIAPVVSKIADGMWLFARLVMENLYEQTSPGRVQKEVDLLTQPSPRTHRYGRIRHRILEDAPLSEREDATRLLGWLCFAKRPLQWHEIQGAISIDIESRTIDVRMRGLSLDAKDLCGSLVEVRPGDVVTLVHGTARQYLIDQSVVSAQRESFELARLTLAYLSFNCFSVASEEKVKDLAQNGCYAFFHYSVVHWMDHFEDVVAELEQEPPMPIHDISAEVMHFLRVHSSCKRDGKRSAGLDKCQLPLFRVICGPRVEEFIDVFVRWRALLSTKLEDTSKTAMHISLVAESVRKAMDGMGAEAAAQSKTDKPHPYYGHGLFRCHRLGCEFFHRGFQSQHERDRHSSLHGKAFHCEFPGCPKYLLGFESRQGLESHLANDHLVHRDTLQFP</sequence>
<feature type="domain" description="DUF7708" evidence="3">
    <location>
        <begin position="95"/>
        <end position="195"/>
    </location>
</feature>
<dbReference type="InterPro" id="IPR027417">
    <property type="entry name" value="P-loop_NTPase"/>
</dbReference>
<organism evidence="5 6">
    <name type="scientific">Stachybotrys elegans</name>
    <dbReference type="NCBI Taxonomy" id="80388"/>
    <lineage>
        <taxon>Eukaryota</taxon>
        <taxon>Fungi</taxon>
        <taxon>Dikarya</taxon>
        <taxon>Ascomycota</taxon>
        <taxon>Pezizomycotina</taxon>
        <taxon>Sordariomycetes</taxon>
        <taxon>Hypocreomycetidae</taxon>
        <taxon>Hypocreales</taxon>
        <taxon>Stachybotryaceae</taxon>
        <taxon>Stachybotrys</taxon>
    </lineage>
</organism>
<reference evidence="5" key="1">
    <citation type="journal article" date="2021" name="Nat. Commun.">
        <title>Genetic determinants of endophytism in the Arabidopsis root mycobiome.</title>
        <authorList>
            <person name="Mesny F."/>
            <person name="Miyauchi S."/>
            <person name="Thiergart T."/>
            <person name="Pickel B."/>
            <person name="Atanasova L."/>
            <person name="Karlsson M."/>
            <person name="Huettel B."/>
            <person name="Barry K.W."/>
            <person name="Haridas S."/>
            <person name="Chen C."/>
            <person name="Bauer D."/>
            <person name="Andreopoulos W."/>
            <person name="Pangilinan J."/>
            <person name="LaButti K."/>
            <person name="Riley R."/>
            <person name="Lipzen A."/>
            <person name="Clum A."/>
            <person name="Drula E."/>
            <person name="Henrissat B."/>
            <person name="Kohler A."/>
            <person name="Grigoriev I.V."/>
            <person name="Martin F.M."/>
            <person name="Hacquard S."/>
        </authorList>
    </citation>
    <scope>NUCLEOTIDE SEQUENCE</scope>
    <source>
        <strain evidence="5">MPI-CAGE-CH-0235</strain>
    </source>
</reference>
<proteinExistence type="predicted"/>
<dbReference type="PANTHER" id="PTHR10039:SF14">
    <property type="entry name" value="NACHT DOMAIN-CONTAINING PROTEIN"/>
    <property type="match status" value="1"/>
</dbReference>
<dbReference type="OrthoDB" id="21416at2759"/>
<gene>
    <name evidence="5" type="ORF">B0I35DRAFT_359232</name>
</gene>
<evidence type="ECO:0000259" key="4">
    <source>
        <dbReference type="Pfam" id="PF24883"/>
    </source>
</evidence>
<evidence type="ECO:0000256" key="1">
    <source>
        <dbReference type="ARBA" id="ARBA00022737"/>
    </source>
</evidence>
<keyword evidence="6" id="KW-1185">Reference proteome</keyword>
<comment type="caution">
    <text evidence="5">The sequence shown here is derived from an EMBL/GenBank/DDBJ whole genome shotgun (WGS) entry which is preliminary data.</text>
</comment>
<accession>A0A8K0WM52</accession>
<evidence type="ECO:0000313" key="6">
    <source>
        <dbReference type="Proteomes" id="UP000813444"/>
    </source>
</evidence>
<name>A0A8K0WM52_9HYPO</name>
<evidence type="ECO:0008006" key="7">
    <source>
        <dbReference type="Google" id="ProtNLM"/>
    </source>
</evidence>
<dbReference type="Pfam" id="PF24883">
    <property type="entry name" value="NPHP3_N"/>
    <property type="match status" value="1"/>
</dbReference>
<dbReference type="Pfam" id="PF22939">
    <property type="entry name" value="WHD_GPIID"/>
    <property type="match status" value="1"/>
</dbReference>
<dbReference type="InterPro" id="IPR054471">
    <property type="entry name" value="GPIID_WHD"/>
</dbReference>
<dbReference type="Proteomes" id="UP000813444">
    <property type="component" value="Unassembled WGS sequence"/>
</dbReference>